<keyword evidence="2" id="KW-1133">Transmembrane helix</keyword>
<protein>
    <submittedName>
        <fullName evidence="3">BQ2448_6586 protein</fullName>
    </submittedName>
</protein>
<proteinExistence type="predicted"/>
<feature type="transmembrane region" description="Helical" evidence="2">
    <location>
        <begin position="41"/>
        <end position="60"/>
    </location>
</feature>
<feature type="region of interest" description="Disordered" evidence="1">
    <location>
        <begin position="222"/>
        <end position="280"/>
    </location>
</feature>
<feature type="compositionally biased region" description="Basic and acidic residues" evidence="1">
    <location>
        <begin position="233"/>
        <end position="244"/>
    </location>
</feature>
<feature type="region of interest" description="Disordered" evidence="1">
    <location>
        <begin position="13"/>
        <end position="34"/>
    </location>
</feature>
<feature type="compositionally biased region" description="Low complexity" evidence="1">
    <location>
        <begin position="19"/>
        <end position="34"/>
    </location>
</feature>
<feature type="transmembrane region" description="Helical" evidence="2">
    <location>
        <begin position="125"/>
        <end position="143"/>
    </location>
</feature>
<feature type="transmembrane region" description="Helical" evidence="2">
    <location>
        <begin position="174"/>
        <end position="194"/>
    </location>
</feature>
<reference evidence="4" key="1">
    <citation type="submission" date="2016-09" db="EMBL/GenBank/DDBJ databases">
        <authorList>
            <person name="Jeantristanb JTB J.-T."/>
            <person name="Ricardo R."/>
        </authorList>
    </citation>
    <scope>NUCLEOTIDE SEQUENCE [LARGE SCALE GENOMIC DNA]</scope>
</reference>
<gene>
    <name evidence="3" type="ORF">BQ2448_6586</name>
</gene>
<feature type="compositionally biased region" description="Low complexity" evidence="1">
    <location>
        <begin position="253"/>
        <end position="262"/>
    </location>
</feature>
<feature type="region of interest" description="Disordered" evidence="1">
    <location>
        <begin position="324"/>
        <end position="345"/>
    </location>
</feature>
<feature type="compositionally biased region" description="Acidic residues" evidence="1">
    <location>
        <begin position="263"/>
        <end position="276"/>
    </location>
</feature>
<name>A0A238FQJ0_9BASI</name>
<evidence type="ECO:0000256" key="1">
    <source>
        <dbReference type="SAM" id="MobiDB-lite"/>
    </source>
</evidence>
<dbReference type="AlphaFoldDB" id="A0A238FQJ0"/>
<feature type="transmembrane region" description="Helical" evidence="2">
    <location>
        <begin position="66"/>
        <end position="86"/>
    </location>
</feature>
<evidence type="ECO:0000313" key="4">
    <source>
        <dbReference type="Proteomes" id="UP000198372"/>
    </source>
</evidence>
<accession>A0A238FQJ0</accession>
<sequence>MAGELTAPLVVSATRRPVNTSTPPHATAASSSNTRSSTAGVALRLLQAILALDLVINLVYGTRTRLWIIWTLALARVVTVVVLIALHRQHQSRVGLGASLPLPHTPRHPHHPRSHHHHNPSRHRIHWIGIHVLVAVLTCLWYLNELVQRQVLFPNRHRTIALDLVRRFIHDPRAFYPTLSLGFSLVEYVAFIFVNQRLAPQAHQHPSSSATRRTTFGLVNADPLNRVQGDSPHQPDSELFSNDHDESDLEQVATETDNTNTDTETDTEAEADENEIIDVPKRGSAAAASLRSRASRASFFATAAENGISPRAVEEDAGVGVAVSNQTTSTSPQALRVSQNYGALS</sequence>
<evidence type="ECO:0000256" key="2">
    <source>
        <dbReference type="SAM" id="Phobius"/>
    </source>
</evidence>
<keyword evidence="2" id="KW-0472">Membrane</keyword>
<dbReference type="Proteomes" id="UP000198372">
    <property type="component" value="Unassembled WGS sequence"/>
</dbReference>
<keyword evidence="2" id="KW-0812">Transmembrane</keyword>
<evidence type="ECO:0000313" key="3">
    <source>
        <dbReference type="EMBL" id="SCV74154.1"/>
    </source>
</evidence>
<organism evidence="3 4">
    <name type="scientific">Microbotryum intermedium</name>
    <dbReference type="NCBI Taxonomy" id="269621"/>
    <lineage>
        <taxon>Eukaryota</taxon>
        <taxon>Fungi</taxon>
        <taxon>Dikarya</taxon>
        <taxon>Basidiomycota</taxon>
        <taxon>Pucciniomycotina</taxon>
        <taxon>Microbotryomycetes</taxon>
        <taxon>Microbotryales</taxon>
        <taxon>Microbotryaceae</taxon>
        <taxon>Microbotryum</taxon>
    </lineage>
</organism>
<dbReference type="EMBL" id="FMSP01000020">
    <property type="protein sequence ID" value="SCV74154.1"/>
    <property type="molecule type" value="Genomic_DNA"/>
</dbReference>
<dbReference type="OrthoDB" id="2537449at2759"/>
<keyword evidence="4" id="KW-1185">Reference proteome</keyword>